<evidence type="ECO:0000259" key="3">
    <source>
        <dbReference type="Pfam" id="PF13796"/>
    </source>
</evidence>
<evidence type="ECO:0000313" key="4">
    <source>
        <dbReference type="EMBL" id="ELZ96872.1"/>
    </source>
</evidence>
<dbReference type="STRING" id="662479.C440_03823"/>
<proteinExistence type="predicted"/>
<evidence type="ECO:0000256" key="1">
    <source>
        <dbReference type="SAM" id="MobiDB-lite"/>
    </source>
</evidence>
<sequence length="143" mass="15585">MDIEARPSTVPTAIRQMFGVVTDGQSYKNIAYLLLSFPLGSFYLVALVAGLGLGISLPLTLVGLPLLFGVLYLGRLLAAGERRLAERLLGLEIERPPSLERWSPMDSLQSVATTLERFTPFTHVPRPQPGTAIGGSSRVQHRE</sequence>
<dbReference type="PATRIC" id="fig|662479.7.peg.785"/>
<dbReference type="AlphaFoldDB" id="M0ILF7"/>
<keyword evidence="2" id="KW-1133">Transmembrane helix</keyword>
<comment type="caution">
    <text evidence="4">The sequence shown here is derived from an EMBL/GenBank/DDBJ whole genome shotgun (WGS) entry which is preliminary data.</text>
</comment>
<dbReference type="Pfam" id="PF13796">
    <property type="entry name" value="Sensor"/>
    <property type="match status" value="1"/>
</dbReference>
<feature type="domain" description="Putative sensor" evidence="3">
    <location>
        <begin position="32"/>
        <end position="102"/>
    </location>
</feature>
<keyword evidence="2" id="KW-0472">Membrane</keyword>
<dbReference type="RefSeq" id="WP_008318413.1">
    <property type="nucleotide sequence ID" value="NZ_AOLN01000006.1"/>
</dbReference>
<dbReference type="Proteomes" id="UP000011550">
    <property type="component" value="Unassembled WGS sequence"/>
</dbReference>
<evidence type="ECO:0000313" key="5">
    <source>
        <dbReference type="Proteomes" id="UP000011550"/>
    </source>
</evidence>
<reference evidence="4 5" key="1">
    <citation type="journal article" date="2014" name="PLoS Genet.">
        <title>Phylogenetically driven sequencing of extremely halophilic archaea reveals strategies for static and dynamic osmo-response.</title>
        <authorList>
            <person name="Becker E.A."/>
            <person name="Seitzer P.M."/>
            <person name="Tritt A."/>
            <person name="Larsen D."/>
            <person name="Krusor M."/>
            <person name="Yao A.I."/>
            <person name="Wu D."/>
            <person name="Madern D."/>
            <person name="Eisen J.A."/>
            <person name="Darling A.E."/>
            <person name="Facciotti M.T."/>
        </authorList>
    </citation>
    <scope>NUCLEOTIDE SEQUENCE [LARGE SCALE GENOMIC DNA]</scope>
    <source>
        <strain evidence="4 5">ATCC BAA-1512</strain>
    </source>
</reference>
<name>M0ILF7_9EURY</name>
<evidence type="ECO:0000256" key="2">
    <source>
        <dbReference type="SAM" id="Phobius"/>
    </source>
</evidence>
<feature type="transmembrane region" description="Helical" evidence="2">
    <location>
        <begin position="59"/>
        <end position="78"/>
    </location>
</feature>
<accession>M0ILF7</accession>
<organism evidence="4 5">
    <name type="scientific">Haloferax mucosum ATCC BAA-1512</name>
    <dbReference type="NCBI Taxonomy" id="662479"/>
    <lineage>
        <taxon>Archaea</taxon>
        <taxon>Methanobacteriati</taxon>
        <taxon>Methanobacteriota</taxon>
        <taxon>Stenosarchaea group</taxon>
        <taxon>Halobacteria</taxon>
        <taxon>Halobacteriales</taxon>
        <taxon>Haloferacaceae</taxon>
        <taxon>Haloferax</taxon>
    </lineage>
</organism>
<dbReference type="OrthoDB" id="253413at2157"/>
<dbReference type="InterPro" id="IPR025828">
    <property type="entry name" value="Put_sensor_dom"/>
</dbReference>
<feature type="region of interest" description="Disordered" evidence="1">
    <location>
        <begin position="122"/>
        <end position="143"/>
    </location>
</feature>
<gene>
    <name evidence="4" type="ORF">C440_03823</name>
</gene>
<keyword evidence="2" id="KW-0812">Transmembrane</keyword>
<protein>
    <recommendedName>
        <fullName evidence="3">Putative sensor domain-containing protein</fullName>
    </recommendedName>
</protein>
<keyword evidence="5" id="KW-1185">Reference proteome</keyword>
<dbReference type="EMBL" id="AOLN01000006">
    <property type="protein sequence ID" value="ELZ96872.1"/>
    <property type="molecule type" value="Genomic_DNA"/>
</dbReference>
<feature type="transmembrane region" description="Helical" evidence="2">
    <location>
        <begin position="30"/>
        <end position="53"/>
    </location>
</feature>